<organism evidence="5 6">
    <name type="scientific">Geomicrobium sediminis</name>
    <dbReference type="NCBI Taxonomy" id="1347788"/>
    <lineage>
        <taxon>Bacteria</taxon>
        <taxon>Bacillati</taxon>
        <taxon>Bacillota</taxon>
        <taxon>Bacilli</taxon>
        <taxon>Bacillales</taxon>
        <taxon>Geomicrobium</taxon>
    </lineage>
</organism>
<dbReference type="InterPro" id="IPR045851">
    <property type="entry name" value="AMP-bd_C_sf"/>
</dbReference>
<gene>
    <name evidence="5" type="ORF">JOD17_001624</name>
</gene>
<dbReference type="CDD" id="cd04433">
    <property type="entry name" value="AFD_class_I"/>
    <property type="match status" value="1"/>
</dbReference>
<evidence type="ECO:0000313" key="6">
    <source>
        <dbReference type="Proteomes" id="UP000741863"/>
    </source>
</evidence>
<dbReference type="InterPro" id="IPR000873">
    <property type="entry name" value="AMP-dep_synth/lig_dom"/>
</dbReference>
<feature type="domain" description="AMP-binding enzyme C-terminal" evidence="4">
    <location>
        <begin position="414"/>
        <end position="488"/>
    </location>
</feature>
<dbReference type="InterPro" id="IPR042099">
    <property type="entry name" value="ANL_N_sf"/>
</dbReference>
<comment type="similarity">
    <text evidence="1">Belongs to the ATP-dependent AMP-binding enzyme family.</text>
</comment>
<dbReference type="InterPro" id="IPR025110">
    <property type="entry name" value="AMP-bd_C"/>
</dbReference>
<accession>A0ABS2PBS3</accession>
<dbReference type="GO" id="GO:0016874">
    <property type="term" value="F:ligase activity"/>
    <property type="evidence" value="ECO:0007669"/>
    <property type="project" value="UniProtKB-KW"/>
</dbReference>
<dbReference type="EMBL" id="JAFBEC010000004">
    <property type="protein sequence ID" value="MBM7632530.1"/>
    <property type="molecule type" value="Genomic_DNA"/>
</dbReference>
<name>A0ABS2PBS3_9BACL</name>
<protein>
    <submittedName>
        <fullName evidence="5">Acyl-CoA synthetase (AMP-forming)/AMP-acid ligase II</fullName>
    </submittedName>
</protein>
<keyword evidence="2 5" id="KW-0436">Ligase</keyword>
<dbReference type="Pfam" id="PF13193">
    <property type="entry name" value="AMP-binding_C"/>
    <property type="match status" value="1"/>
</dbReference>
<evidence type="ECO:0000256" key="2">
    <source>
        <dbReference type="ARBA" id="ARBA00022598"/>
    </source>
</evidence>
<dbReference type="SUPFAM" id="SSF56801">
    <property type="entry name" value="Acetyl-CoA synthetase-like"/>
    <property type="match status" value="1"/>
</dbReference>
<evidence type="ECO:0000256" key="1">
    <source>
        <dbReference type="ARBA" id="ARBA00006432"/>
    </source>
</evidence>
<sequence>MIQLLKALHNIRLLHPKALATLLYSCLRRGVNVMALLEFAKRTYRHAPMVRSDGVVWSFEDLHEKVLITARKLSNHEVDIKSGDRVALVVTNNTSFTTLLFACTSIGADVFLMNPSFSTKHLHAFCTENRIKAVIHDNTYSSTDNVAALTVQEIEQTKAAKKRPGRSRINRVIIPSGGSTGKAKAIAHKPSLTNYLAPFRACIATLNMKQHQHVYIATPMYHGYGFAVFLLCIAAGKEVIVDKRFNANLVMKRMTDHNVHLLIVTPTMLHDLVQVKAPKKLTIQCIASGGAPLNEPLIQRATELFGPVVHNLFGTTETGLNFIATPNDLRQDPRALGKPIKGMKARVVDTRGKVANSQETGSLQILTKSGMEKAKQSWYSTGDLVVKDEKGRYYSRGREDEQIISGGISVYPIELEQLLHEHEQVERVAVVGIPDERFGERLHAFIEPKVSALTEEELRCWLKEQASRELMPKKITFRSQLPYERTGKVNKKNLRD</sequence>
<dbReference type="RefSeq" id="WP_204696836.1">
    <property type="nucleotide sequence ID" value="NZ_JAFBEC010000004.1"/>
</dbReference>
<evidence type="ECO:0000259" key="3">
    <source>
        <dbReference type="Pfam" id="PF00501"/>
    </source>
</evidence>
<dbReference type="Pfam" id="PF00501">
    <property type="entry name" value="AMP-binding"/>
    <property type="match status" value="1"/>
</dbReference>
<reference evidence="5 6" key="1">
    <citation type="submission" date="2021-01" db="EMBL/GenBank/DDBJ databases">
        <title>Genomic Encyclopedia of Type Strains, Phase IV (KMG-IV): sequencing the most valuable type-strain genomes for metagenomic binning, comparative biology and taxonomic classification.</title>
        <authorList>
            <person name="Goeker M."/>
        </authorList>
    </citation>
    <scope>NUCLEOTIDE SEQUENCE [LARGE SCALE GENOMIC DNA]</scope>
    <source>
        <strain evidence="5 6">DSM 25540</strain>
    </source>
</reference>
<comment type="caution">
    <text evidence="5">The sequence shown here is derived from an EMBL/GenBank/DDBJ whole genome shotgun (WGS) entry which is preliminary data.</text>
</comment>
<evidence type="ECO:0000259" key="4">
    <source>
        <dbReference type="Pfam" id="PF13193"/>
    </source>
</evidence>
<dbReference type="Gene3D" id="3.40.50.12780">
    <property type="entry name" value="N-terminal domain of ligase-like"/>
    <property type="match status" value="1"/>
</dbReference>
<proteinExistence type="inferred from homology"/>
<dbReference type="PANTHER" id="PTHR43201:SF5">
    <property type="entry name" value="MEDIUM-CHAIN ACYL-COA LIGASE ACSF2, MITOCHONDRIAL"/>
    <property type="match status" value="1"/>
</dbReference>
<dbReference type="Proteomes" id="UP000741863">
    <property type="component" value="Unassembled WGS sequence"/>
</dbReference>
<dbReference type="PANTHER" id="PTHR43201">
    <property type="entry name" value="ACYL-COA SYNTHETASE"/>
    <property type="match status" value="1"/>
</dbReference>
<dbReference type="Gene3D" id="3.30.300.30">
    <property type="match status" value="1"/>
</dbReference>
<keyword evidence="6" id="KW-1185">Reference proteome</keyword>
<evidence type="ECO:0000313" key="5">
    <source>
        <dbReference type="EMBL" id="MBM7632530.1"/>
    </source>
</evidence>
<feature type="domain" description="AMP-dependent synthetase/ligase" evidence="3">
    <location>
        <begin position="42"/>
        <end position="365"/>
    </location>
</feature>